<evidence type="ECO:0000313" key="1">
    <source>
        <dbReference type="EMBL" id="KAI0494992.1"/>
    </source>
</evidence>
<evidence type="ECO:0000313" key="2">
    <source>
        <dbReference type="Proteomes" id="UP000829196"/>
    </source>
</evidence>
<organism evidence="1 2">
    <name type="scientific">Dendrobium nobile</name>
    <name type="common">Orchid</name>
    <dbReference type="NCBI Taxonomy" id="94219"/>
    <lineage>
        <taxon>Eukaryota</taxon>
        <taxon>Viridiplantae</taxon>
        <taxon>Streptophyta</taxon>
        <taxon>Embryophyta</taxon>
        <taxon>Tracheophyta</taxon>
        <taxon>Spermatophyta</taxon>
        <taxon>Magnoliopsida</taxon>
        <taxon>Liliopsida</taxon>
        <taxon>Asparagales</taxon>
        <taxon>Orchidaceae</taxon>
        <taxon>Epidendroideae</taxon>
        <taxon>Malaxideae</taxon>
        <taxon>Dendrobiinae</taxon>
        <taxon>Dendrobium</taxon>
    </lineage>
</organism>
<dbReference type="EMBL" id="JAGYWB010000017">
    <property type="protein sequence ID" value="KAI0494992.1"/>
    <property type="molecule type" value="Genomic_DNA"/>
</dbReference>
<gene>
    <name evidence="1" type="ORF">KFK09_025138</name>
</gene>
<reference evidence="1" key="1">
    <citation type="journal article" date="2022" name="Front. Genet.">
        <title>Chromosome-Scale Assembly of the Dendrobium nobile Genome Provides Insights Into the Molecular Mechanism of the Biosynthesis of the Medicinal Active Ingredient of Dendrobium.</title>
        <authorList>
            <person name="Xu Q."/>
            <person name="Niu S.-C."/>
            <person name="Li K.-L."/>
            <person name="Zheng P.-J."/>
            <person name="Zhang X.-J."/>
            <person name="Jia Y."/>
            <person name="Liu Y."/>
            <person name="Niu Y.-X."/>
            <person name="Yu L.-H."/>
            <person name="Chen D.-F."/>
            <person name="Zhang G.-Q."/>
        </authorList>
    </citation>
    <scope>NUCLEOTIDE SEQUENCE</scope>
    <source>
        <tissue evidence="1">Leaf</tissue>
    </source>
</reference>
<dbReference type="AlphaFoldDB" id="A0A8T3AGW5"/>
<comment type="caution">
    <text evidence="1">The sequence shown here is derived from an EMBL/GenBank/DDBJ whole genome shotgun (WGS) entry which is preliminary data.</text>
</comment>
<accession>A0A8T3AGW5</accession>
<name>A0A8T3AGW5_DENNO</name>
<proteinExistence type="predicted"/>
<dbReference type="Proteomes" id="UP000829196">
    <property type="component" value="Unassembled WGS sequence"/>
</dbReference>
<keyword evidence="2" id="KW-1185">Reference proteome</keyword>
<sequence>MIRSSCSFNHSLSAKDPLDSVGFSDDLCNIYIYMVQIPANQESSENKSSPVFLGQCYVQLCWFNSYLAVAGRQCWAFLFDYW</sequence>
<protein>
    <submittedName>
        <fullName evidence="1">Uncharacterized protein</fullName>
    </submittedName>
</protein>